<sequence length="380" mass="40443">MLSAMTTHTTASPDLPAGLPDLLLGSTEDVLGAVPYLLGFHPAESLVVIGLRGSPPKGRVHLTVRWDLPLADRDLGRILPLLRKEEITQVIVVGYGSGPLVTPAADAAVTLFRKGGIGLLDALRVEDGRYWSYVCSRTDCCPPSGAPYDREAGAVAVRAVAHGLVALPDRETLERSLAPVGGTARTAMRGVTGRVAEELRRRIAGCDDPDGLAAEIVADGTARVRAAIGVYAAGGRLDDEQAARLGFDLAVIRIRDEAWALITDDAHDAHRRLWQDLTRRLEPRFVPPAASLLAMAAWRDGDSALASVALARAHEADPGYSMANLLMDALRCLLPPHALKDRMPSPEELDLQMGVPRTSWLLPLVVLLEEPPAGPAGPAG</sequence>
<name>A0A171DGH4_9ACTN</name>
<organism evidence="1 2">
    <name type="scientific">Planomonospora sphaerica</name>
    <dbReference type="NCBI Taxonomy" id="161355"/>
    <lineage>
        <taxon>Bacteria</taxon>
        <taxon>Bacillati</taxon>
        <taxon>Actinomycetota</taxon>
        <taxon>Actinomycetes</taxon>
        <taxon>Streptosporangiales</taxon>
        <taxon>Streptosporangiaceae</taxon>
        <taxon>Planomonospora</taxon>
    </lineage>
</organism>
<keyword evidence="2" id="KW-1185">Reference proteome</keyword>
<accession>A0A171DGH4</accession>
<evidence type="ECO:0008006" key="3">
    <source>
        <dbReference type="Google" id="ProtNLM"/>
    </source>
</evidence>
<evidence type="ECO:0000313" key="1">
    <source>
        <dbReference type="EMBL" id="GAT68357.1"/>
    </source>
</evidence>
<dbReference type="EMBL" id="BDCX01000009">
    <property type="protein sequence ID" value="GAT68357.1"/>
    <property type="molecule type" value="Genomic_DNA"/>
</dbReference>
<dbReference type="AlphaFoldDB" id="A0A171DGH4"/>
<dbReference type="STRING" id="161355.PS9374_04019"/>
<reference evidence="2" key="2">
    <citation type="submission" date="2016-04" db="EMBL/GenBank/DDBJ databases">
        <title>Planomonospora sphaerica JCM9374 whole genome shotgun sequence.</title>
        <authorList>
            <person name="Suzuki T."/>
            <person name="Dohra H."/>
            <person name="Kodani S."/>
        </authorList>
    </citation>
    <scope>NUCLEOTIDE SEQUENCE [LARGE SCALE GENOMIC DNA]</scope>
    <source>
        <strain evidence="2">JCM 9374</strain>
    </source>
</reference>
<evidence type="ECO:0000313" key="2">
    <source>
        <dbReference type="Proteomes" id="UP000077701"/>
    </source>
</evidence>
<dbReference type="Pfam" id="PF13830">
    <property type="entry name" value="DUF4192"/>
    <property type="match status" value="1"/>
</dbReference>
<dbReference type="InterPro" id="IPR025447">
    <property type="entry name" value="DUF4192"/>
</dbReference>
<dbReference type="Proteomes" id="UP000077701">
    <property type="component" value="Unassembled WGS sequence"/>
</dbReference>
<proteinExistence type="predicted"/>
<protein>
    <recommendedName>
        <fullName evidence="3">DUF4192 domain-containing protein</fullName>
    </recommendedName>
</protein>
<comment type="caution">
    <text evidence="1">The sequence shown here is derived from an EMBL/GenBank/DDBJ whole genome shotgun (WGS) entry which is preliminary data.</text>
</comment>
<gene>
    <name evidence="1" type="ORF">PS9374_04019</name>
</gene>
<reference evidence="1 2" key="1">
    <citation type="journal article" date="2016" name="Genome Announc.">
        <title>Draft Genome Sequence of Planomonospora sphaerica JCM9374, a Rare Actinomycete.</title>
        <authorList>
            <person name="Dohra H."/>
            <person name="Suzuki T."/>
            <person name="Inoue Y."/>
            <person name="Kodani S."/>
        </authorList>
    </citation>
    <scope>NUCLEOTIDE SEQUENCE [LARGE SCALE GENOMIC DNA]</scope>
    <source>
        <strain evidence="1 2">JCM 9374</strain>
    </source>
</reference>